<organism evidence="2 3">
    <name type="scientific">Gossypium barbadense</name>
    <name type="common">Sea Island cotton</name>
    <name type="synonym">Hibiscus barbadensis</name>
    <dbReference type="NCBI Taxonomy" id="3634"/>
    <lineage>
        <taxon>Eukaryota</taxon>
        <taxon>Viridiplantae</taxon>
        <taxon>Streptophyta</taxon>
        <taxon>Embryophyta</taxon>
        <taxon>Tracheophyta</taxon>
        <taxon>Spermatophyta</taxon>
        <taxon>Magnoliopsida</taxon>
        <taxon>eudicotyledons</taxon>
        <taxon>Gunneridae</taxon>
        <taxon>Pentapetalae</taxon>
        <taxon>rosids</taxon>
        <taxon>malvids</taxon>
        <taxon>Malvales</taxon>
        <taxon>Malvaceae</taxon>
        <taxon>Malvoideae</taxon>
        <taxon>Gossypium</taxon>
    </lineage>
</organism>
<dbReference type="Proteomes" id="UP000239757">
    <property type="component" value="Unassembled WGS sequence"/>
</dbReference>
<proteinExistence type="predicted"/>
<accession>A0A2P5X6Y9</accession>
<reference evidence="2 3" key="1">
    <citation type="submission" date="2015-01" db="EMBL/GenBank/DDBJ databases">
        <title>Genome of allotetraploid Gossypium barbadense reveals genomic plasticity and fiber elongation in cotton evolution.</title>
        <authorList>
            <person name="Chen X."/>
            <person name="Liu X."/>
            <person name="Zhao B."/>
            <person name="Zheng H."/>
            <person name="Hu Y."/>
            <person name="Lu G."/>
            <person name="Yang C."/>
            <person name="Chen J."/>
            <person name="Shan C."/>
            <person name="Zhang L."/>
            <person name="Zhou Y."/>
            <person name="Wang L."/>
            <person name="Guo W."/>
            <person name="Bai Y."/>
            <person name="Ruan J."/>
            <person name="Shangguan X."/>
            <person name="Mao Y."/>
            <person name="Jiang J."/>
            <person name="Zhu Y."/>
            <person name="Lei J."/>
            <person name="Kang H."/>
            <person name="Chen S."/>
            <person name="He X."/>
            <person name="Wang R."/>
            <person name="Wang Y."/>
            <person name="Chen J."/>
            <person name="Wang L."/>
            <person name="Yu S."/>
            <person name="Wang B."/>
            <person name="Wei J."/>
            <person name="Song S."/>
            <person name="Lu X."/>
            <person name="Gao Z."/>
            <person name="Gu W."/>
            <person name="Deng X."/>
            <person name="Ma D."/>
            <person name="Wang S."/>
            <person name="Liang W."/>
            <person name="Fang L."/>
            <person name="Cai C."/>
            <person name="Zhu X."/>
            <person name="Zhou B."/>
            <person name="Zhang Y."/>
            <person name="Chen Z."/>
            <person name="Xu S."/>
            <person name="Zhu R."/>
            <person name="Wang S."/>
            <person name="Zhang T."/>
            <person name="Zhao G."/>
        </authorList>
    </citation>
    <scope>NUCLEOTIDE SEQUENCE [LARGE SCALE GENOMIC DNA]</scope>
    <source>
        <strain evidence="3">cv. Xinhai21</strain>
        <tissue evidence="2">Leaf</tissue>
    </source>
</reference>
<name>A0A2P5X6Y9_GOSBA</name>
<evidence type="ECO:0000313" key="2">
    <source>
        <dbReference type="EMBL" id="PPR99095.1"/>
    </source>
</evidence>
<sequence length="151" mass="15609">MALTLMAFQSLVETDMVDLVGLLLSNVLRVDLGGHLTEWSFDALSPHAALHGTRPYYGPYGQLPRPSVGHGPSHALGCSQGDLYDGVGQSNVAGHFSKPSGPPAPPDGPARGAPRPADVSIASGSNAKCSCHGDSVQGESFKAQGFNRKGC</sequence>
<evidence type="ECO:0000313" key="3">
    <source>
        <dbReference type="Proteomes" id="UP000239757"/>
    </source>
</evidence>
<dbReference type="EMBL" id="KZ665540">
    <property type="protein sequence ID" value="PPR99095.1"/>
    <property type="molecule type" value="Genomic_DNA"/>
</dbReference>
<gene>
    <name evidence="2" type="ORF">GOBAR_AA21569</name>
</gene>
<protein>
    <submittedName>
        <fullName evidence="2">Uncharacterized protein</fullName>
    </submittedName>
</protein>
<evidence type="ECO:0000256" key="1">
    <source>
        <dbReference type="SAM" id="MobiDB-lite"/>
    </source>
</evidence>
<feature type="compositionally biased region" description="Low complexity" evidence="1">
    <location>
        <begin position="109"/>
        <end position="118"/>
    </location>
</feature>
<feature type="region of interest" description="Disordered" evidence="1">
    <location>
        <begin position="80"/>
        <end position="135"/>
    </location>
</feature>
<dbReference type="AlphaFoldDB" id="A0A2P5X6Y9"/>
<dbReference type="OrthoDB" id="10562934at2759"/>